<dbReference type="InterPro" id="IPR051928">
    <property type="entry name" value="NorD/CobT"/>
</dbReference>
<feature type="domain" description="Cobalamin biosynthesis protein CobT VWA" evidence="2">
    <location>
        <begin position="114"/>
        <end position="314"/>
    </location>
</feature>
<keyword evidence="1" id="KW-1133">Transmembrane helix</keyword>
<accession>A0A974NW36</accession>
<dbReference type="Gene3D" id="3.40.50.410">
    <property type="entry name" value="von Willebrand factor, type A domain"/>
    <property type="match status" value="1"/>
</dbReference>
<dbReference type="SUPFAM" id="SSF53300">
    <property type="entry name" value="vWA-like"/>
    <property type="match status" value="1"/>
</dbReference>
<keyword evidence="1" id="KW-0812">Transmembrane</keyword>
<gene>
    <name evidence="3" type="ORF">H5J25_05080</name>
</gene>
<dbReference type="InterPro" id="IPR025861">
    <property type="entry name" value="CobT_VWA_dom"/>
</dbReference>
<dbReference type="EMBL" id="CP061035">
    <property type="protein sequence ID" value="QQV78104.1"/>
    <property type="molecule type" value="Genomic_DNA"/>
</dbReference>
<dbReference type="RefSeq" id="WP_202095034.1">
    <property type="nucleotide sequence ID" value="NZ_CP061035.1"/>
</dbReference>
<dbReference type="InterPro" id="IPR036465">
    <property type="entry name" value="vWFA_dom_sf"/>
</dbReference>
<keyword evidence="1" id="KW-0472">Membrane</keyword>
<evidence type="ECO:0000259" key="2">
    <source>
        <dbReference type="Pfam" id="PF11775"/>
    </source>
</evidence>
<reference evidence="4" key="1">
    <citation type="submission" date="2020-09" db="EMBL/GenBank/DDBJ databases">
        <title>Sphingomonas sp., a new species isolated from pork steak.</title>
        <authorList>
            <person name="Heidler von Heilborn D."/>
        </authorList>
    </citation>
    <scope>NUCLEOTIDE SEQUENCE [LARGE SCALE GENOMIC DNA]</scope>
</reference>
<protein>
    <submittedName>
        <fullName evidence="3">Cobalamin biosynthesis protein CobT</fullName>
    </submittedName>
</protein>
<dbReference type="PANTHER" id="PTHR41248">
    <property type="entry name" value="NORD PROTEIN"/>
    <property type="match status" value="1"/>
</dbReference>
<proteinExistence type="predicted"/>
<evidence type="ECO:0000313" key="4">
    <source>
        <dbReference type="Proteomes" id="UP000595894"/>
    </source>
</evidence>
<dbReference type="Pfam" id="PF11775">
    <property type="entry name" value="CobT_C"/>
    <property type="match status" value="1"/>
</dbReference>
<dbReference type="KEGG" id="sari:H5J25_05080"/>
<feature type="transmembrane region" description="Helical" evidence="1">
    <location>
        <begin position="6"/>
        <end position="29"/>
    </location>
</feature>
<dbReference type="AlphaFoldDB" id="A0A974NW36"/>
<organism evidence="3 4">
    <name type="scientific">Sphingomonas aliaeris</name>
    <dbReference type="NCBI Taxonomy" id="2759526"/>
    <lineage>
        <taxon>Bacteria</taxon>
        <taxon>Pseudomonadati</taxon>
        <taxon>Pseudomonadota</taxon>
        <taxon>Alphaproteobacteria</taxon>
        <taxon>Sphingomonadales</taxon>
        <taxon>Sphingomonadaceae</taxon>
        <taxon>Sphingomonas</taxon>
    </lineage>
</organism>
<dbReference type="Proteomes" id="UP000595894">
    <property type="component" value="Chromosome"/>
</dbReference>
<keyword evidence="4" id="KW-1185">Reference proteome</keyword>
<name>A0A974NW36_9SPHN</name>
<evidence type="ECO:0000313" key="3">
    <source>
        <dbReference type="EMBL" id="QQV78104.1"/>
    </source>
</evidence>
<dbReference type="PANTHER" id="PTHR41248:SF1">
    <property type="entry name" value="NORD PROTEIN"/>
    <property type="match status" value="1"/>
</dbReference>
<sequence length="332" mass="37168">MSPNEIYWGGLGQIVLTTGFFGWLFWAFARRKGHKRSVQDSRKDEPYRRYTTAHDLTLRARDVPRTLATDEYLVAKGWVLQDQAIWQRKANMAREISHSFSASLAGDIAEMFRDTKADDWAICLLIDHSGSMRDDPIIYTAATARGVSDALVAAGTKVAVLGFSTVGWKGGRARQDWLWQEQPRRPGRLCALLHIEYQTFGETLSEQDWEVMTHPDLLRENVDGEALEWAVSVIADRPEPHKLIVMLSDGAPVDDATLTHNGPSLLDRHLMSVIDCVEAEGKIMLAGLGIGFAVDRYYPRSRSTADLTEMPHALIGLIGDVANDVRQGRHEL</sequence>
<evidence type="ECO:0000256" key="1">
    <source>
        <dbReference type="SAM" id="Phobius"/>
    </source>
</evidence>